<dbReference type="STRING" id="394096.DB31_5652"/>
<dbReference type="PANTHER" id="PTHR43289:SF6">
    <property type="entry name" value="SERINE_THREONINE-PROTEIN KINASE NEKL-3"/>
    <property type="match status" value="1"/>
</dbReference>
<feature type="compositionally biased region" description="Low complexity" evidence="5">
    <location>
        <begin position="317"/>
        <end position="335"/>
    </location>
</feature>
<evidence type="ECO:0000256" key="5">
    <source>
        <dbReference type="SAM" id="MobiDB-lite"/>
    </source>
</evidence>
<reference evidence="7 8" key="1">
    <citation type="submission" date="2014-04" db="EMBL/GenBank/DDBJ databases">
        <title>Genome assembly of Hyalangium minutum DSM 14724.</title>
        <authorList>
            <person name="Sharma G."/>
            <person name="Subramanian S."/>
        </authorList>
    </citation>
    <scope>NUCLEOTIDE SEQUENCE [LARGE SCALE GENOMIC DNA]</scope>
    <source>
        <strain evidence="7 8">DSM 14724</strain>
    </source>
</reference>
<comment type="caution">
    <text evidence="7">The sequence shown here is derived from an EMBL/GenBank/DDBJ whole genome shotgun (WGS) entry which is preliminary data.</text>
</comment>
<dbReference type="Proteomes" id="UP000028725">
    <property type="component" value="Unassembled WGS sequence"/>
</dbReference>
<dbReference type="Pfam" id="PF00069">
    <property type="entry name" value="Pkinase"/>
    <property type="match status" value="1"/>
</dbReference>
<dbReference type="SUPFAM" id="SSF56112">
    <property type="entry name" value="Protein kinase-like (PK-like)"/>
    <property type="match status" value="1"/>
</dbReference>
<gene>
    <name evidence="7" type="ORF">DB31_5652</name>
</gene>
<dbReference type="EMBL" id="JMCB01000003">
    <property type="protein sequence ID" value="KFE70610.1"/>
    <property type="molecule type" value="Genomic_DNA"/>
</dbReference>
<evidence type="ECO:0000256" key="3">
    <source>
        <dbReference type="ARBA" id="ARBA00022777"/>
    </source>
</evidence>
<keyword evidence="4" id="KW-0067">ATP-binding</keyword>
<dbReference type="AlphaFoldDB" id="A0A085WSE7"/>
<dbReference type="Gene3D" id="3.30.200.20">
    <property type="entry name" value="Phosphorylase Kinase, domain 1"/>
    <property type="match status" value="1"/>
</dbReference>
<evidence type="ECO:0000256" key="4">
    <source>
        <dbReference type="ARBA" id="ARBA00022840"/>
    </source>
</evidence>
<feature type="domain" description="Protein kinase" evidence="6">
    <location>
        <begin position="23"/>
        <end position="293"/>
    </location>
</feature>
<dbReference type="RefSeq" id="WP_052419850.1">
    <property type="nucleotide sequence ID" value="NZ_JMCB01000003.1"/>
</dbReference>
<evidence type="ECO:0000259" key="6">
    <source>
        <dbReference type="PROSITE" id="PS50011"/>
    </source>
</evidence>
<keyword evidence="2" id="KW-0547">Nucleotide-binding</keyword>
<feature type="region of interest" description="Disordered" evidence="5">
    <location>
        <begin position="310"/>
        <end position="341"/>
    </location>
</feature>
<dbReference type="InterPro" id="IPR000719">
    <property type="entry name" value="Prot_kinase_dom"/>
</dbReference>
<dbReference type="OrthoDB" id="5524425at2"/>
<dbReference type="PROSITE" id="PS50011">
    <property type="entry name" value="PROTEIN_KINASE_DOM"/>
    <property type="match status" value="1"/>
</dbReference>
<keyword evidence="8" id="KW-1185">Reference proteome</keyword>
<dbReference type="CDD" id="cd14014">
    <property type="entry name" value="STKc_PknB_like"/>
    <property type="match status" value="1"/>
</dbReference>
<evidence type="ECO:0000313" key="7">
    <source>
        <dbReference type="EMBL" id="KFE70610.1"/>
    </source>
</evidence>
<proteinExistence type="predicted"/>
<protein>
    <recommendedName>
        <fullName evidence="6">Protein kinase domain-containing protein</fullName>
    </recommendedName>
</protein>
<dbReference type="GO" id="GO:0005524">
    <property type="term" value="F:ATP binding"/>
    <property type="evidence" value="ECO:0007669"/>
    <property type="project" value="UniProtKB-KW"/>
</dbReference>
<dbReference type="GO" id="GO:0004674">
    <property type="term" value="F:protein serine/threonine kinase activity"/>
    <property type="evidence" value="ECO:0007669"/>
    <property type="project" value="TreeGrafter"/>
</dbReference>
<evidence type="ECO:0000256" key="1">
    <source>
        <dbReference type="ARBA" id="ARBA00022679"/>
    </source>
</evidence>
<keyword evidence="1" id="KW-0808">Transferase</keyword>
<feature type="region of interest" description="Disordered" evidence="5">
    <location>
        <begin position="373"/>
        <end position="395"/>
    </location>
</feature>
<dbReference type="InterPro" id="IPR011009">
    <property type="entry name" value="Kinase-like_dom_sf"/>
</dbReference>
<keyword evidence="3" id="KW-0418">Kinase</keyword>
<evidence type="ECO:0000256" key="2">
    <source>
        <dbReference type="ARBA" id="ARBA00022741"/>
    </source>
</evidence>
<sequence length="488" mass="53234">MSLPTDEELDPFASLCGSTVGPWLILDRFDSGSFGVVFRAQRAGHPEAGPFAVKMAKQPWDERFEREAKLLQRATHPALPRFEDFGIWTSPKGHRYPYIAMEWIEGFTLYDWFREAPRTHREVFQVLAQVTRGLEAVHATGAVHRDVKGDNIRVTAAGRAVLLDFGSGWFPGARPLTDTCAPPGTTPYRPPELMRFIWRFRKDDEARWHARTSDDLYSLGVTAYRLVTGTYLPPVTETGDNEARKRLRPSQFATVTPELESIILRLLSEDREQRGTATKVAAKLESGSQQPSAEIEIEQRILPKVAAVPLERRTSSSEEPSSSAPSQPSTSAQLPVQPESPACGTLPSWLSWAGAATMGAAAALGIVALRQGLPERTDPPTPIAQESPVPPVETPDAGVGDTALASAQPFPRDPAPILALGLPMPKQPFPGQRKPPCDPILERAINGGCWLGPIGARKPPCGNLGYDYDGGCYAPNFNGPRQPTSDPP</sequence>
<evidence type="ECO:0000313" key="8">
    <source>
        <dbReference type="Proteomes" id="UP000028725"/>
    </source>
</evidence>
<dbReference type="Gene3D" id="1.10.510.10">
    <property type="entry name" value="Transferase(Phosphotransferase) domain 1"/>
    <property type="match status" value="1"/>
</dbReference>
<organism evidence="7 8">
    <name type="scientific">Hyalangium minutum</name>
    <dbReference type="NCBI Taxonomy" id="394096"/>
    <lineage>
        <taxon>Bacteria</taxon>
        <taxon>Pseudomonadati</taxon>
        <taxon>Myxococcota</taxon>
        <taxon>Myxococcia</taxon>
        <taxon>Myxococcales</taxon>
        <taxon>Cystobacterineae</taxon>
        <taxon>Archangiaceae</taxon>
        <taxon>Hyalangium</taxon>
    </lineage>
</organism>
<accession>A0A085WSE7</accession>
<dbReference type="PANTHER" id="PTHR43289">
    <property type="entry name" value="MITOGEN-ACTIVATED PROTEIN KINASE KINASE KINASE 20-RELATED"/>
    <property type="match status" value="1"/>
</dbReference>
<dbReference type="SMART" id="SM00220">
    <property type="entry name" value="S_TKc"/>
    <property type="match status" value="1"/>
</dbReference>
<name>A0A085WSE7_9BACT</name>